<dbReference type="OrthoDB" id="2148359at2"/>
<evidence type="ECO:0000256" key="1">
    <source>
        <dbReference type="SAM" id="Phobius"/>
    </source>
</evidence>
<evidence type="ECO:0000259" key="3">
    <source>
        <dbReference type="Pfam" id="PF06030"/>
    </source>
</evidence>
<organism evidence="5 6">
    <name type="scientific">Salinicoccus hispanicus</name>
    <dbReference type="NCBI Taxonomy" id="157225"/>
    <lineage>
        <taxon>Bacteria</taxon>
        <taxon>Bacillati</taxon>
        <taxon>Bacillota</taxon>
        <taxon>Bacilli</taxon>
        <taxon>Bacillales</taxon>
        <taxon>Staphylococcaceae</taxon>
        <taxon>Salinicoccus</taxon>
    </lineage>
</organism>
<keyword evidence="1" id="KW-0812">Transmembrane</keyword>
<evidence type="ECO:0000313" key="5">
    <source>
        <dbReference type="EMBL" id="MXQ51078.1"/>
    </source>
</evidence>
<feature type="domain" description="WxL Interacting Protein host binding" evidence="4">
    <location>
        <begin position="159"/>
        <end position="289"/>
    </location>
</feature>
<keyword evidence="2" id="KW-0732">Signal</keyword>
<dbReference type="EMBL" id="WUUK01000002">
    <property type="protein sequence ID" value="MXQ51078.1"/>
    <property type="molecule type" value="Genomic_DNA"/>
</dbReference>
<dbReference type="Pfam" id="PF06030">
    <property type="entry name" value="WxLIP_PGBD"/>
    <property type="match status" value="1"/>
</dbReference>
<evidence type="ECO:0000313" key="6">
    <source>
        <dbReference type="Proteomes" id="UP000436284"/>
    </source>
</evidence>
<keyword evidence="6" id="KW-1185">Reference proteome</keyword>
<evidence type="ECO:0000256" key="2">
    <source>
        <dbReference type="SAM" id="SignalP"/>
    </source>
</evidence>
<comment type="caution">
    <text evidence="5">The sequence shown here is derived from an EMBL/GenBank/DDBJ whole genome shotgun (WGS) entry which is preliminary data.</text>
</comment>
<sequence>MVRLMQAAMVLGMVLMSTSFTTDAGAEDRVGFSVEAELPDNQVDTSVTYYDLRVERNHEQTLTLTIYNHENEELTVNGEVLNASTNSNGLVVYEEKEVDESLTEPVTELVELSANEWTIPAGESRTIETQINMNDTTFDGIKLGGLHFQKADAEVDEAEGVSIQNKYAYVIGVRLSQNDETVDPELELASVIPGLVNYRTAVTANVRNTQPVMMSEVSITADVFREEETSPLRTVEQEGIRMAPNSVMPFIINWENEPLEAGEYRLEMTATDGENKWQWDESFQISAEDETINEEAVELEDEQSINYWFIAGIAVLLIIIAGLIFYIRRLKKQSKK</sequence>
<feature type="signal peptide" evidence="2">
    <location>
        <begin position="1"/>
        <end position="26"/>
    </location>
</feature>
<dbReference type="RefSeq" id="WP_160654873.1">
    <property type="nucleotide sequence ID" value="NZ_JBHRWU010000001.1"/>
</dbReference>
<dbReference type="Pfam" id="PF11797">
    <property type="entry name" value="WxLIP_HBD"/>
    <property type="match status" value="1"/>
</dbReference>
<gene>
    <name evidence="5" type="ORF">GQ671_07315</name>
</gene>
<reference evidence="5 6" key="1">
    <citation type="submission" date="2019-12" db="EMBL/GenBank/DDBJ databases">
        <title>Salinicoccus cyprini sp. nov., isolated from gastro-intestinal tract of mirror carp, Cyprinus carpio var. specularis, collected from Gobind Sagar Reservoir, Himachal Pradesh, India.</title>
        <authorList>
            <person name="Talwar C."/>
            <person name="Singh A.K."/>
            <person name="Lal R."/>
            <person name="Negi R.K."/>
        </authorList>
    </citation>
    <scope>NUCLEOTIDE SEQUENCE [LARGE SCALE GENOMIC DNA]</scope>
    <source>
        <strain evidence="5 6">J-82</strain>
    </source>
</reference>
<dbReference type="Proteomes" id="UP000436284">
    <property type="component" value="Unassembled WGS sequence"/>
</dbReference>
<feature type="domain" description="WxL Interacting Protein peptidoglycan binding" evidence="3">
    <location>
        <begin position="32"/>
        <end position="150"/>
    </location>
</feature>
<dbReference type="InterPro" id="IPR010317">
    <property type="entry name" value="WxLIP_PGBD"/>
</dbReference>
<protein>
    <submittedName>
        <fullName evidence="5">DUF3324 domain-containing protein</fullName>
    </submittedName>
</protein>
<evidence type="ECO:0000259" key="4">
    <source>
        <dbReference type="Pfam" id="PF11797"/>
    </source>
</evidence>
<accession>A0A6N8TYK2</accession>
<feature type="transmembrane region" description="Helical" evidence="1">
    <location>
        <begin position="307"/>
        <end position="327"/>
    </location>
</feature>
<dbReference type="AlphaFoldDB" id="A0A6N8TYK2"/>
<keyword evidence="1" id="KW-1133">Transmembrane helix</keyword>
<dbReference type="InterPro" id="IPR021759">
    <property type="entry name" value="WxLIP_HBD"/>
</dbReference>
<name>A0A6N8TYK2_9STAP</name>
<feature type="chain" id="PRO_5027076216" evidence="2">
    <location>
        <begin position="27"/>
        <end position="336"/>
    </location>
</feature>
<proteinExistence type="predicted"/>
<keyword evidence="1" id="KW-0472">Membrane</keyword>